<reference evidence="2 3" key="1">
    <citation type="journal article" date="2023" name="Elife">
        <title>Identification of key yeast species and microbe-microbe interactions impacting larval growth of Drosophila in the wild.</title>
        <authorList>
            <person name="Mure A."/>
            <person name="Sugiura Y."/>
            <person name="Maeda R."/>
            <person name="Honda K."/>
            <person name="Sakurai N."/>
            <person name="Takahashi Y."/>
            <person name="Watada M."/>
            <person name="Katoh T."/>
            <person name="Gotoh A."/>
            <person name="Gotoh Y."/>
            <person name="Taniguchi I."/>
            <person name="Nakamura K."/>
            <person name="Hayashi T."/>
            <person name="Katayama T."/>
            <person name="Uemura T."/>
            <person name="Hattori Y."/>
        </authorList>
    </citation>
    <scope>NUCLEOTIDE SEQUENCE [LARGE SCALE GENOMIC DNA]</scope>
    <source>
        <strain evidence="2 3">KH-74</strain>
    </source>
</reference>
<keyword evidence="1" id="KW-0812">Transmembrane</keyword>
<keyword evidence="1" id="KW-1133">Transmembrane helix</keyword>
<protein>
    <submittedName>
        <fullName evidence="2">Uncharacterized protein</fullName>
    </submittedName>
</protein>
<name>A0AAV5S1I9_MAUHU</name>
<accession>A0AAV5S1I9</accession>
<gene>
    <name evidence="2" type="ORF">DAKH74_042040</name>
</gene>
<proteinExistence type="predicted"/>
<dbReference type="Proteomes" id="UP001377567">
    <property type="component" value="Unassembled WGS sequence"/>
</dbReference>
<evidence type="ECO:0000313" key="2">
    <source>
        <dbReference type="EMBL" id="GMM57588.1"/>
    </source>
</evidence>
<dbReference type="PANTHER" id="PTHR28038">
    <property type="entry name" value="ADL329WP"/>
    <property type="match status" value="1"/>
</dbReference>
<keyword evidence="1" id="KW-0472">Membrane</keyword>
<evidence type="ECO:0000256" key="1">
    <source>
        <dbReference type="SAM" id="Phobius"/>
    </source>
</evidence>
<dbReference type="PANTHER" id="PTHR28038:SF1">
    <property type="entry name" value="ADL329WP"/>
    <property type="match status" value="1"/>
</dbReference>
<comment type="caution">
    <text evidence="2">The sequence shown here is derived from an EMBL/GenBank/DDBJ whole genome shotgun (WGS) entry which is preliminary data.</text>
</comment>
<dbReference type="AlphaFoldDB" id="A0AAV5S1I9"/>
<evidence type="ECO:0000313" key="3">
    <source>
        <dbReference type="Proteomes" id="UP001377567"/>
    </source>
</evidence>
<organism evidence="2 3">
    <name type="scientific">Maudiozyma humilis</name>
    <name type="common">Sour dough yeast</name>
    <name type="synonym">Kazachstania humilis</name>
    <dbReference type="NCBI Taxonomy" id="51915"/>
    <lineage>
        <taxon>Eukaryota</taxon>
        <taxon>Fungi</taxon>
        <taxon>Dikarya</taxon>
        <taxon>Ascomycota</taxon>
        <taxon>Saccharomycotina</taxon>
        <taxon>Saccharomycetes</taxon>
        <taxon>Saccharomycetales</taxon>
        <taxon>Saccharomycetaceae</taxon>
        <taxon>Maudiozyma</taxon>
    </lineage>
</organism>
<feature type="transmembrane region" description="Helical" evidence="1">
    <location>
        <begin position="91"/>
        <end position="110"/>
    </location>
</feature>
<dbReference type="EMBL" id="BTGD01000013">
    <property type="protein sequence ID" value="GMM57588.1"/>
    <property type="molecule type" value="Genomic_DNA"/>
</dbReference>
<sequence>MPLNNVKRNDLALAKYTQARQQLAIYNTGRNQSLSGMLNQSMPLAAIFLRNKFLAWFAVLQGAHYLLNTDSEQATRDASAKDPTGLDQSPMTRMFVAIAAVLVCYIDFIFPQ</sequence>
<keyword evidence="3" id="KW-1185">Reference proteome</keyword>